<dbReference type="HOGENOM" id="CLU_242250_0_0_0"/>
<keyword evidence="5" id="KW-0966">Cell projection</keyword>
<dbReference type="Pfam" id="PF22544">
    <property type="entry name" value="HYDIN_VesB_CFA65-like_Ig"/>
    <property type="match status" value="1"/>
</dbReference>
<dbReference type="InterPro" id="IPR011042">
    <property type="entry name" value="6-blade_b-propeller_TolB-like"/>
</dbReference>
<feature type="domain" description="Secretion system C-terminal sorting" evidence="7">
    <location>
        <begin position="1579"/>
        <end position="1654"/>
    </location>
</feature>
<dbReference type="Gene3D" id="2.60.120.200">
    <property type="match status" value="1"/>
</dbReference>
<keyword evidence="10" id="KW-0347">Helicase</keyword>
<evidence type="ECO:0000313" key="11">
    <source>
        <dbReference type="Proteomes" id="UP000004671"/>
    </source>
</evidence>
<evidence type="ECO:0000313" key="12">
    <source>
        <dbReference type="Proteomes" id="UP000183868"/>
    </source>
</evidence>
<keyword evidence="4" id="KW-0969">Cilium</keyword>
<reference evidence="9 12" key="2">
    <citation type="submission" date="2016-11" db="EMBL/GenBank/DDBJ databases">
        <title>Genomic analysis of Caldithrix abyssi and proposal of a novel bacterial phylum Caldithrichaeota.</title>
        <authorList>
            <person name="Kublanov I."/>
            <person name="Sigalova O."/>
            <person name="Gavrilov S."/>
            <person name="Lebedinsky A."/>
            <person name="Ivanova N."/>
            <person name="Daum C."/>
            <person name="Reddy T."/>
            <person name="Klenk H.P."/>
            <person name="Goker M."/>
            <person name="Reva O."/>
            <person name="Miroshnichenko M."/>
            <person name="Kyprides N."/>
            <person name="Woyke T."/>
            <person name="Gelfand M."/>
        </authorList>
    </citation>
    <scope>NUCLEOTIDE SEQUENCE [LARGE SCALE GENOMIC DNA]</scope>
    <source>
        <strain evidence="9 12">LF13</strain>
    </source>
</reference>
<dbReference type="Gene3D" id="2.120.10.30">
    <property type="entry name" value="TolB, C-terminal domain"/>
    <property type="match status" value="2"/>
</dbReference>
<evidence type="ECO:0000313" key="9">
    <source>
        <dbReference type="EMBL" id="APF19320.1"/>
    </source>
</evidence>
<keyword evidence="11" id="KW-1185">Reference proteome</keyword>
<comment type="subcellular location">
    <subcellularLocation>
        <location evidence="1">Cell projection</location>
        <location evidence="1">Cilium</location>
    </subcellularLocation>
    <subcellularLocation>
        <location evidence="2">Cytoplasm</location>
    </subcellularLocation>
</comment>
<dbReference type="GO" id="GO:0004386">
    <property type="term" value="F:helicase activity"/>
    <property type="evidence" value="ECO:0007669"/>
    <property type="project" value="UniProtKB-KW"/>
</dbReference>
<dbReference type="EMBL" id="CP018099">
    <property type="protein sequence ID" value="APF19320.1"/>
    <property type="molecule type" value="Genomic_DNA"/>
</dbReference>
<keyword evidence="6" id="KW-0732">Signal</keyword>
<dbReference type="STRING" id="880073.Cabys_2571"/>
<dbReference type="InterPro" id="IPR013783">
    <property type="entry name" value="Ig-like_fold"/>
</dbReference>
<keyword evidence="10" id="KW-0547">Nucleotide-binding</keyword>
<dbReference type="eggNOG" id="COG2911">
    <property type="taxonomic scope" value="Bacteria"/>
</dbReference>
<dbReference type="InterPro" id="IPR053879">
    <property type="entry name" value="HYDIN_VesB_CFA65-like_Ig"/>
</dbReference>
<dbReference type="eggNOG" id="COG2374">
    <property type="taxonomic scope" value="Bacteria"/>
</dbReference>
<dbReference type="OrthoDB" id="9775118at2"/>
<gene>
    <name evidence="9" type="ORF">Cabys_2571</name>
    <name evidence="10" type="ORF">Calab_3627</name>
</gene>
<dbReference type="Proteomes" id="UP000004671">
    <property type="component" value="Chromosome"/>
</dbReference>
<organism evidence="10 11">
    <name type="scientific">Caldithrix abyssi DSM 13497</name>
    <dbReference type="NCBI Taxonomy" id="880073"/>
    <lineage>
        <taxon>Bacteria</taxon>
        <taxon>Pseudomonadati</taxon>
        <taxon>Calditrichota</taxon>
        <taxon>Calditrichia</taxon>
        <taxon>Calditrichales</taxon>
        <taxon>Calditrichaceae</taxon>
        <taxon>Caldithrix</taxon>
    </lineage>
</organism>
<keyword evidence="10" id="KW-0067">ATP-binding</keyword>
<evidence type="ECO:0000256" key="5">
    <source>
        <dbReference type="ARBA" id="ARBA00023273"/>
    </source>
</evidence>
<feature type="signal peptide" evidence="6">
    <location>
        <begin position="1"/>
        <end position="20"/>
    </location>
</feature>
<feature type="domain" description="HYDIN/VesB/CFA65-like Ig-like" evidence="8">
    <location>
        <begin position="964"/>
        <end position="1047"/>
    </location>
</feature>
<evidence type="ECO:0000313" key="10">
    <source>
        <dbReference type="EMBL" id="EHO43225.1"/>
    </source>
</evidence>
<proteinExistence type="predicted"/>
<feature type="chain" id="PRO_5010497945" evidence="6">
    <location>
        <begin position="21"/>
        <end position="1657"/>
    </location>
</feature>
<dbReference type="Proteomes" id="UP000183868">
    <property type="component" value="Chromosome"/>
</dbReference>
<dbReference type="InParanoid" id="H1XYF8"/>
<protein>
    <submittedName>
        <fullName evidence="10">Nucleic acid binding OB-fold tRNA/helicase-type</fullName>
    </submittedName>
    <submittedName>
        <fullName evidence="9">Por secretion system C-terminal sorting domain-containing protein</fullName>
    </submittedName>
</protein>
<keyword evidence="3" id="KW-0963">Cytoplasm</keyword>
<dbReference type="EMBL" id="CM001402">
    <property type="protein sequence ID" value="EHO43225.1"/>
    <property type="molecule type" value="Genomic_DNA"/>
</dbReference>
<evidence type="ECO:0000259" key="7">
    <source>
        <dbReference type="Pfam" id="PF18962"/>
    </source>
</evidence>
<dbReference type="Gene3D" id="2.60.40.10">
    <property type="entry name" value="Immunoglobulins"/>
    <property type="match status" value="1"/>
</dbReference>
<evidence type="ECO:0000256" key="3">
    <source>
        <dbReference type="ARBA" id="ARBA00022490"/>
    </source>
</evidence>
<dbReference type="InterPro" id="IPR026444">
    <property type="entry name" value="Secre_tail"/>
</dbReference>
<dbReference type="PANTHER" id="PTHR42834">
    <property type="entry name" value="ENDONUCLEASE/EXONUCLEASE/PHOSPHATASE FAMILY PROTEIN (AFU_ORTHOLOGUE AFUA_3G09210)"/>
    <property type="match status" value="1"/>
</dbReference>
<accession>H1XYF8</accession>
<dbReference type="SUPFAM" id="SSF63829">
    <property type="entry name" value="Calcium-dependent phosphotriesterase"/>
    <property type="match status" value="1"/>
</dbReference>
<dbReference type="NCBIfam" id="NF038128">
    <property type="entry name" value="choice_anch_J"/>
    <property type="match status" value="1"/>
</dbReference>
<reference evidence="10 11" key="1">
    <citation type="submission" date="2011-09" db="EMBL/GenBank/DDBJ databases">
        <title>The permanent draft genome of Caldithrix abyssi DSM 13497.</title>
        <authorList>
            <consortium name="US DOE Joint Genome Institute (JGI-PGF)"/>
            <person name="Lucas S."/>
            <person name="Han J."/>
            <person name="Lapidus A."/>
            <person name="Bruce D."/>
            <person name="Goodwin L."/>
            <person name="Pitluck S."/>
            <person name="Peters L."/>
            <person name="Kyrpides N."/>
            <person name="Mavromatis K."/>
            <person name="Ivanova N."/>
            <person name="Mikhailova N."/>
            <person name="Chertkov O."/>
            <person name="Detter J.C."/>
            <person name="Tapia R."/>
            <person name="Han C."/>
            <person name="Land M."/>
            <person name="Hauser L."/>
            <person name="Markowitz V."/>
            <person name="Cheng J.-F."/>
            <person name="Hugenholtz P."/>
            <person name="Woyke T."/>
            <person name="Wu D."/>
            <person name="Spring S."/>
            <person name="Brambilla E."/>
            <person name="Klenk H.-P."/>
            <person name="Eisen J.A."/>
        </authorList>
    </citation>
    <scope>NUCLEOTIDE SEQUENCE [LARGE SCALE GENOMIC DNA]</scope>
    <source>
        <strain evidence="10 11">DSM 13497</strain>
    </source>
</reference>
<evidence type="ECO:0000259" key="8">
    <source>
        <dbReference type="Pfam" id="PF22544"/>
    </source>
</evidence>
<dbReference type="PaxDb" id="880073-Calab_3627"/>
<dbReference type="KEGG" id="caby:Cabys_2571"/>
<dbReference type="Gene3D" id="2.60.40.4070">
    <property type="match status" value="1"/>
</dbReference>
<evidence type="ECO:0000256" key="2">
    <source>
        <dbReference type="ARBA" id="ARBA00004496"/>
    </source>
</evidence>
<dbReference type="SUPFAM" id="SSF101898">
    <property type="entry name" value="NHL repeat"/>
    <property type="match status" value="3"/>
</dbReference>
<dbReference type="PANTHER" id="PTHR42834:SF1">
    <property type="entry name" value="ENDONUCLEASE_EXONUCLEASE_PHOSPHATASE FAMILY PROTEIN (AFU_ORTHOLOGUE AFUA_3G09210)"/>
    <property type="match status" value="1"/>
</dbReference>
<evidence type="ECO:0000256" key="6">
    <source>
        <dbReference type="SAM" id="SignalP"/>
    </source>
</evidence>
<evidence type="ECO:0000256" key="4">
    <source>
        <dbReference type="ARBA" id="ARBA00023069"/>
    </source>
</evidence>
<dbReference type="NCBIfam" id="TIGR04183">
    <property type="entry name" value="Por_Secre_tail"/>
    <property type="match status" value="1"/>
</dbReference>
<dbReference type="RefSeq" id="WP_006930772.1">
    <property type="nucleotide sequence ID" value="NZ_CM001402.1"/>
</dbReference>
<name>H1XYF8_CALAY</name>
<sequence precursor="true">MRVFVTIFASLLLLSTMVMAEWRVDVAFGPTGESGQFAAVDSDGKLWVTDYGTPGTASVRVFNADTTEAAFSPITSGLDETGASVSILYPGGVAVFGDTIYVISYSNQLVMRFLKDGTALTGWKLSFSPGDLDIDANGHVFIAHKVEAMFSVFDINGNELKGSPFGVTGWHINRGIGVTADGSKVFLADESSDVIAYWKGSFIGTDSCHFEKQTDFMTGLSDPSACEIDPDGNIWISNTGNNEVLVADTSGNVLQTVSGLQSPRGAAFDWANNTAYIIHFTSAVKMVTRLKNIPEVTIADIQTTADGQAGPSPYVGQVVKTSGIVTAVTGSGYYLQDAQAAWSGIYVYDKNNKPAMGDEVALEAEVAEYYNLTELKNVDAFTIVSSGNTMDPLVVATGDVSQEMYEGVLVQVKDATCTDEDLGYGEWQVDDGSGPARIDDAIYTFSPDSGVKYDVTGVVTYSYGKYKILPRDENDIVALTLPPVTPVDYWKVRFHFGPKNESGQFAALDYEGKLWVTDYGAPGTSQVLVFNPDSTMADFSPITKGLDENGVEVGIANPGGVAYYDSIIYVISYGNKKVLRYKTDGTPLNGWALNFSPGDLDIDQNGYVYIAHKVEAMFSVFDINGNELKGSPFGATGWHINRGISVTKDGSKVFLADESSDVIAMWEGGIVGTDSCYYAKGTDFMTGLSNPSACEIDAADRMWISNTSANEIIIADLNGNVKQTITVERPRGVAVDYDEEVAYVIHFTGLHKMVSKLTPGVPNTPIADVKVDADGDFVPDHLGETFEVQGIVTSVNYSGSGSQYYIQDTTAGINLYSGSTRWNLNIGDEVLVKGSLMQYKGLTEIGPTDIWVQSTGNVVEPLKIKIADMGEQYEGMLVRLDSIWMVDPSRWPDEGSNGSVYVTDGSDTTYIFIDRDTDLDGWFPPQSLMNVVGIHDQYTSKTPPDNGYSIRGRLRSDFEDLVVQLSAYMIDFGSVAINGQNTMSLFIKNISDSDFTLDSLTFTSPYFKSSLMSDTTIAAGDSLEIPVTFMPMAEEEVMDVLSIHLNFGTYKVELKGSGYELFPLVWRIHADSANASWFYQKDLAENMVRGMAYNRLNNHLYVVSRVGGVFVYILDAATGDTIGTLNTEGIGGGTYPINTIACTKDGQIIVSNLAAWGGQIARLYYYKNEKAAPQMIFDGTFDDLGGRVGDVVAVSGTGKNLTVYWSGSNNEKIHTLVTTDGETWSRGDDIPLSEPGAGRFGIAPVDDAGNYLFINGTTPPRYIKRDGTVLYTFDTDVIPSGTSINYFEVKVPGDNVRRFIGITNALSSGTTVIELLGEPGDNLCADFNMLEAPTEDYATNVNLNGTGLAVYNSVDNMLIELITNNGISAYSFDVVVPDAIKDVRMIVELNEGFETTPEGQIPDGWLTFADSVEVGDPTPAWRVSDYNPFEGEKNAYMPNYNTKSRCWLVTPAISLNTDLKYFTFMAKDDWNNAANDFGSELNILVSTASQDNPEDFVLVESYPESEFYDSWQMKSIDLSQFQGDYVYIAFMVKNFGDPNNPNVGGDNWQIDNVTLTDTLTAIASNSDKLPVRYELSQNYPNPFNPTTRIDLALPKAEKVEVEVFNTLGQKVKKVFDGELPAGIHRFEIDGTGLASGVYFYRVKAGKFVATKKMVLMK</sequence>
<dbReference type="eggNOG" id="COG3386">
    <property type="taxonomic scope" value="Bacteria"/>
</dbReference>
<evidence type="ECO:0000256" key="1">
    <source>
        <dbReference type="ARBA" id="ARBA00004138"/>
    </source>
</evidence>
<keyword evidence="10" id="KW-0378">Hydrolase</keyword>
<dbReference type="CDD" id="cd04486">
    <property type="entry name" value="YhcR_OBF_like"/>
    <property type="match status" value="2"/>
</dbReference>
<dbReference type="Pfam" id="PF18962">
    <property type="entry name" value="Por_Secre_tail"/>
    <property type="match status" value="1"/>
</dbReference>